<evidence type="ECO:0000256" key="1">
    <source>
        <dbReference type="ARBA" id="ARBA00005196"/>
    </source>
</evidence>
<feature type="active site" description="Proton donor" evidence="8">
    <location>
        <position position="74"/>
    </location>
</feature>
<dbReference type="PANTHER" id="PTHR31689">
    <property type="entry name" value="DIAMINOPIMELATE EPIMERASE, CHLOROPLASTIC"/>
    <property type="match status" value="1"/>
</dbReference>
<dbReference type="Pfam" id="PF01678">
    <property type="entry name" value="DAP_epimerase"/>
    <property type="match status" value="2"/>
</dbReference>
<protein>
    <recommendedName>
        <fullName evidence="3 8">Diaminopimelate epimerase</fullName>
        <shortName evidence="8">DAP epimerase</shortName>
        <ecNumber evidence="3 8">5.1.1.7</ecNumber>
    </recommendedName>
    <alternativeName>
        <fullName evidence="8">PLP-independent amino acid racemase</fullName>
    </alternativeName>
</protein>
<dbReference type="Proteomes" id="UP000309668">
    <property type="component" value="Unassembled WGS sequence"/>
</dbReference>
<feature type="site" description="Could be important to modulate the pK values of the two catalytic cysteine residues" evidence="8">
    <location>
        <position position="151"/>
    </location>
</feature>
<feature type="binding site" evidence="8">
    <location>
        <position position="149"/>
    </location>
    <ligand>
        <name>substrate</name>
    </ligand>
</feature>
<dbReference type="EMBL" id="VCAO01000002">
    <property type="protein sequence ID" value="TMM49124.1"/>
    <property type="molecule type" value="Genomic_DNA"/>
</dbReference>
<gene>
    <name evidence="8" type="primary">dapF</name>
    <name evidence="10" type="ORF">FEV51_06765</name>
</gene>
<keyword evidence="5 8" id="KW-0457">Lysine biosynthesis</keyword>
<dbReference type="OrthoDB" id="9805408at2"/>
<feature type="active site" evidence="9">
    <location>
        <position position="74"/>
    </location>
</feature>
<keyword evidence="4 8" id="KW-0028">Amino-acid biosynthesis</keyword>
<dbReference type="Gene3D" id="3.10.310.10">
    <property type="entry name" value="Diaminopimelate Epimerase, Chain A, domain 1"/>
    <property type="match status" value="2"/>
</dbReference>
<evidence type="ECO:0000256" key="2">
    <source>
        <dbReference type="ARBA" id="ARBA00010219"/>
    </source>
</evidence>
<feature type="binding site" evidence="8">
    <location>
        <begin position="210"/>
        <end position="211"/>
    </location>
    <ligand>
        <name>substrate</name>
    </ligand>
</feature>
<evidence type="ECO:0000256" key="7">
    <source>
        <dbReference type="ARBA" id="ARBA00051712"/>
    </source>
</evidence>
<reference evidence="10 11" key="1">
    <citation type="submission" date="2019-05" db="EMBL/GenBank/DDBJ databases">
        <title>Erythrobacter marisflavi sp. nov., isolated from isolated from water of an estuary environment.</title>
        <authorList>
            <person name="Yoon J.-H."/>
        </authorList>
    </citation>
    <scope>NUCLEOTIDE SEQUENCE [LARGE SCALE GENOMIC DNA]</scope>
    <source>
        <strain evidence="10 11">KEM-5</strain>
    </source>
</reference>
<evidence type="ECO:0000256" key="5">
    <source>
        <dbReference type="ARBA" id="ARBA00023154"/>
    </source>
</evidence>
<dbReference type="AlphaFoldDB" id="A0A5S3P9I7"/>
<keyword evidence="11" id="KW-1185">Reference proteome</keyword>
<dbReference type="GO" id="GO:0005829">
    <property type="term" value="C:cytosol"/>
    <property type="evidence" value="ECO:0007669"/>
    <property type="project" value="TreeGrafter"/>
</dbReference>
<comment type="function">
    <text evidence="8">Catalyzes the stereoinversion of LL-2,6-diaminopimelate (L,L-DAP) to meso-diaminopimelate (meso-DAP), a precursor of L-lysine and an essential component of the bacterial peptidoglycan.</text>
</comment>
<keyword evidence="8" id="KW-0963">Cytoplasm</keyword>
<accession>A0A5S3P9I7</accession>
<dbReference type="EC" id="5.1.1.7" evidence="3 8"/>
<dbReference type="SUPFAM" id="SSF54506">
    <property type="entry name" value="Diaminopimelate epimerase-like"/>
    <property type="match status" value="2"/>
</dbReference>
<feature type="binding site" evidence="8">
    <location>
        <begin position="75"/>
        <end position="76"/>
    </location>
    <ligand>
        <name>substrate</name>
    </ligand>
</feature>
<comment type="caution">
    <text evidence="10">The sequence shown here is derived from an EMBL/GenBank/DDBJ whole genome shotgun (WGS) entry which is preliminary data.</text>
</comment>
<dbReference type="PROSITE" id="PS01326">
    <property type="entry name" value="DAP_EPIMERASE"/>
    <property type="match status" value="1"/>
</dbReference>
<dbReference type="NCBIfam" id="TIGR00652">
    <property type="entry name" value="DapF"/>
    <property type="match status" value="1"/>
</dbReference>
<comment type="pathway">
    <text evidence="1 8">Amino-acid biosynthesis; L-lysine biosynthesis via DAP pathway; DL-2,6-diaminopimelate from LL-2,6-diaminopimelate: step 1/1.</text>
</comment>
<dbReference type="GO" id="GO:0008837">
    <property type="term" value="F:diaminopimelate epimerase activity"/>
    <property type="evidence" value="ECO:0007669"/>
    <property type="project" value="UniProtKB-UniRule"/>
</dbReference>
<feature type="binding site" evidence="8">
    <location>
        <position position="65"/>
    </location>
    <ligand>
        <name>substrate</name>
    </ligand>
</feature>
<evidence type="ECO:0000256" key="8">
    <source>
        <dbReference type="HAMAP-Rule" id="MF_00197"/>
    </source>
</evidence>
<sequence length="269" mass="28771">MRAAFTKMHGLGNDFVVLDARAADLPVITTGFARAITDRRTGIGCDQLIVLEPSDTADLRMRIFNPDGGEVGACGNATRAVALLHGSAVQIETGGGILNARPGDGGATVDMGQPRFDWDAIPLAYPMDTLAMPVGWEALDNPTAVNVGNPHAVFFIPDCDAVDLAQIGPVIEQDPLFPERVNVNVATVTDRDHIRLRVWERGAGITRACGTGACATAVAAMRRNLTDREVTVTLPGGDLQIVWGEDNRIRMTGPATEAYRGSFEWDDFA</sequence>
<name>A0A5S3P9I7_9SPHN</name>
<evidence type="ECO:0000313" key="11">
    <source>
        <dbReference type="Proteomes" id="UP000309668"/>
    </source>
</evidence>
<feature type="binding site" evidence="8">
    <location>
        <begin position="200"/>
        <end position="201"/>
    </location>
    <ligand>
        <name>substrate</name>
    </ligand>
</feature>
<dbReference type="GO" id="GO:0009089">
    <property type="term" value="P:lysine biosynthetic process via diaminopimelate"/>
    <property type="evidence" value="ECO:0007669"/>
    <property type="project" value="UniProtKB-UniRule"/>
</dbReference>
<proteinExistence type="inferred from homology"/>
<feature type="site" description="Could be important to modulate the pK values of the two catalytic cysteine residues" evidence="8">
    <location>
        <position position="200"/>
    </location>
</feature>
<dbReference type="UniPathway" id="UPA00034">
    <property type="reaction ID" value="UER00025"/>
</dbReference>
<evidence type="ECO:0000313" key="10">
    <source>
        <dbReference type="EMBL" id="TMM49124.1"/>
    </source>
</evidence>
<comment type="subunit">
    <text evidence="8">Homodimer.</text>
</comment>
<feature type="binding site" evidence="8">
    <location>
        <position position="13"/>
    </location>
    <ligand>
        <name>substrate</name>
    </ligand>
</feature>
<comment type="similarity">
    <text evidence="2 8">Belongs to the diaminopimelate epimerase family.</text>
</comment>
<organism evidence="10 11">
    <name type="scientific">Qipengyuania marisflavi</name>
    <dbReference type="NCBI Taxonomy" id="2486356"/>
    <lineage>
        <taxon>Bacteria</taxon>
        <taxon>Pseudomonadati</taxon>
        <taxon>Pseudomonadota</taxon>
        <taxon>Alphaproteobacteria</taxon>
        <taxon>Sphingomonadales</taxon>
        <taxon>Erythrobacteraceae</taxon>
        <taxon>Qipengyuania</taxon>
    </lineage>
</organism>
<dbReference type="PANTHER" id="PTHR31689:SF0">
    <property type="entry name" value="DIAMINOPIMELATE EPIMERASE"/>
    <property type="match status" value="1"/>
</dbReference>
<dbReference type="RefSeq" id="WP_138617305.1">
    <property type="nucleotide sequence ID" value="NZ_VCAO01000002.1"/>
</dbReference>
<evidence type="ECO:0000256" key="9">
    <source>
        <dbReference type="PROSITE-ProRule" id="PRU10125"/>
    </source>
</evidence>
<dbReference type="InterPro" id="IPR018510">
    <property type="entry name" value="DAP_epimerase_AS"/>
</dbReference>
<feature type="binding site" evidence="8">
    <location>
        <position position="182"/>
    </location>
    <ligand>
        <name>substrate</name>
    </ligand>
</feature>
<evidence type="ECO:0000256" key="4">
    <source>
        <dbReference type="ARBA" id="ARBA00022605"/>
    </source>
</evidence>
<dbReference type="InterPro" id="IPR001653">
    <property type="entry name" value="DAP_epimerase_DapF"/>
</dbReference>
<dbReference type="HAMAP" id="MF_00197">
    <property type="entry name" value="DAP_epimerase"/>
    <property type="match status" value="1"/>
</dbReference>
<comment type="subcellular location">
    <subcellularLocation>
        <location evidence="8">Cytoplasm</location>
    </subcellularLocation>
</comment>
<feature type="active site" description="Proton acceptor" evidence="8">
    <location>
        <position position="209"/>
    </location>
</feature>
<keyword evidence="6 8" id="KW-0413">Isomerase</keyword>
<feature type="binding site" evidence="8">
    <location>
        <position position="47"/>
    </location>
    <ligand>
        <name>substrate</name>
    </ligand>
</feature>
<evidence type="ECO:0000256" key="3">
    <source>
        <dbReference type="ARBA" id="ARBA00013080"/>
    </source>
</evidence>
<evidence type="ECO:0000256" key="6">
    <source>
        <dbReference type="ARBA" id="ARBA00023235"/>
    </source>
</evidence>
<comment type="catalytic activity">
    <reaction evidence="7 8">
        <text>(2S,6S)-2,6-diaminopimelate = meso-2,6-diaminopimelate</text>
        <dbReference type="Rhea" id="RHEA:15393"/>
        <dbReference type="ChEBI" id="CHEBI:57609"/>
        <dbReference type="ChEBI" id="CHEBI:57791"/>
        <dbReference type="EC" id="5.1.1.7"/>
    </reaction>
</comment>